<feature type="compositionally biased region" description="Basic and acidic residues" evidence="1">
    <location>
        <begin position="85"/>
        <end position="94"/>
    </location>
</feature>
<dbReference type="OrthoDB" id="4247510at2"/>
<dbReference type="EMBL" id="VOKX01000009">
    <property type="protein sequence ID" value="KAB7850152.1"/>
    <property type="molecule type" value="Genomic_DNA"/>
</dbReference>
<accession>A0A5N5WD00</accession>
<evidence type="ECO:0000313" key="3">
    <source>
        <dbReference type="Proteomes" id="UP000327000"/>
    </source>
</evidence>
<dbReference type="AlphaFoldDB" id="A0A5N5WD00"/>
<dbReference type="RefSeq" id="WP_152262691.1">
    <property type="nucleotide sequence ID" value="NZ_VOKX01000009.1"/>
</dbReference>
<keyword evidence="3" id="KW-1185">Reference proteome</keyword>
<reference evidence="2 3" key="1">
    <citation type="journal article" date="2019" name="Microb. Cell Fact.">
        <title>Exploring novel herbicidin analogues by transcriptional regulator overexpression and MS/MS molecular networking.</title>
        <authorList>
            <person name="Shi Y."/>
            <person name="Gu R."/>
            <person name="Li Y."/>
            <person name="Wang X."/>
            <person name="Ren W."/>
            <person name="Li X."/>
            <person name="Wang L."/>
            <person name="Xie Y."/>
            <person name="Hong B."/>
        </authorList>
    </citation>
    <scope>NUCLEOTIDE SEQUENCE [LARGE SCALE GENOMIC DNA]</scope>
    <source>
        <strain evidence="2 3">US-43</strain>
    </source>
</reference>
<name>A0A5N5WD00_STRMB</name>
<comment type="caution">
    <text evidence="2">The sequence shown here is derived from an EMBL/GenBank/DDBJ whole genome shotgun (WGS) entry which is preliminary data.</text>
</comment>
<sequence>MPSSPQGEETYARGGPDMVTFPEMPDRLEQAKLTRLTVQRIRQLAETDPDWPIPLDKAPKVGRMRLFDWRVLEPYFRNRKSRQGQRTDRMRRQGEGSGSA</sequence>
<dbReference type="Proteomes" id="UP000327000">
    <property type="component" value="Unassembled WGS sequence"/>
</dbReference>
<proteinExistence type="predicted"/>
<organism evidence="2 3">
    <name type="scientific">Streptomyces mobaraensis</name>
    <name type="common">Streptoverticillium mobaraense</name>
    <dbReference type="NCBI Taxonomy" id="35621"/>
    <lineage>
        <taxon>Bacteria</taxon>
        <taxon>Bacillati</taxon>
        <taxon>Actinomycetota</taxon>
        <taxon>Actinomycetes</taxon>
        <taxon>Kitasatosporales</taxon>
        <taxon>Streptomycetaceae</taxon>
        <taxon>Streptomyces</taxon>
    </lineage>
</organism>
<feature type="region of interest" description="Disordered" evidence="1">
    <location>
        <begin position="78"/>
        <end position="100"/>
    </location>
</feature>
<evidence type="ECO:0000313" key="2">
    <source>
        <dbReference type="EMBL" id="KAB7850152.1"/>
    </source>
</evidence>
<gene>
    <name evidence="2" type="ORF">FRZ00_06015</name>
</gene>
<protein>
    <submittedName>
        <fullName evidence="2">Uncharacterized protein</fullName>
    </submittedName>
</protein>
<evidence type="ECO:0000256" key="1">
    <source>
        <dbReference type="SAM" id="MobiDB-lite"/>
    </source>
</evidence>